<dbReference type="Pfam" id="PF07093">
    <property type="entry name" value="SGT1"/>
    <property type="match status" value="1"/>
</dbReference>
<dbReference type="EMBL" id="JAXCGZ010018941">
    <property type="protein sequence ID" value="KAK7067049.1"/>
    <property type="molecule type" value="Genomic_DNA"/>
</dbReference>
<keyword evidence="3" id="KW-1185">Reference proteome</keyword>
<feature type="region of interest" description="Disordered" evidence="1">
    <location>
        <begin position="137"/>
        <end position="161"/>
    </location>
</feature>
<evidence type="ECO:0000256" key="1">
    <source>
        <dbReference type="SAM" id="MobiDB-lite"/>
    </source>
</evidence>
<dbReference type="GO" id="GO:0005634">
    <property type="term" value="C:nucleus"/>
    <property type="evidence" value="ECO:0007669"/>
    <property type="project" value="TreeGrafter"/>
</dbReference>
<comment type="caution">
    <text evidence="2">The sequence shown here is derived from an EMBL/GenBank/DDBJ whole genome shotgun (WGS) entry which is preliminary data.</text>
</comment>
<evidence type="ECO:0000313" key="3">
    <source>
        <dbReference type="Proteomes" id="UP001381693"/>
    </source>
</evidence>
<protein>
    <submittedName>
        <fullName evidence="2">Uncharacterized protein</fullName>
    </submittedName>
</protein>
<organism evidence="2 3">
    <name type="scientific">Halocaridina rubra</name>
    <name type="common">Hawaiian red shrimp</name>
    <dbReference type="NCBI Taxonomy" id="373956"/>
    <lineage>
        <taxon>Eukaryota</taxon>
        <taxon>Metazoa</taxon>
        <taxon>Ecdysozoa</taxon>
        <taxon>Arthropoda</taxon>
        <taxon>Crustacea</taxon>
        <taxon>Multicrustacea</taxon>
        <taxon>Malacostraca</taxon>
        <taxon>Eumalacostraca</taxon>
        <taxon>Eucarida</taxon>
        <taxon>Decapoda</taxon>
        <taxon>Pleocyemata</taxon>
        <taxon>Caridea</taxon>
        <taxon>Atyoidea</taxon>
        <taxon>Atyidae</taxon>
        <taxon>Halocaridina</taxon>
    </lineage>
</organism>
<name>A0AAN8WTA8_HALRR</name>
<evidence type="ECO:0000313" key="2">
    <source>
        <dbReference type="EMBL" id="KAK7067049.1"/>
    </source>
</evidence>
<sequence>MACSAIGKSYINNDEETLQYWLFPHSENGTPVTNEVALEQLVAKLLAHVSQYTHDYIWNYQAFNLKVSQQAVGDETSGVLGPHIYGVTVVGDFLDDEWFVVFLLMTLTKDFPGLVCSLITQRSRTCSGSIFGIGPPSGAAAQKRSSKRGQSSTFNPRSPRGMKTLERFWLPG</sequence>
<dbReference type="InterPro" id="IPR010770">
    <property type="entry name" value="Ecd"/>
</dbReference>
<accession>A0AAN8WTA8</accession>
<dbReference type="PANTHER" id="PTHR13060:SF0">
    <property type="entry name" value="PROTEIN ECDYSONELESS HOMOLOG"/>
    <property type="match status" value="1"/>
</dbReference>
<dbReference type="PANTHER" id="PTHR13060">
    <property type="entry name" value="SGT1 PROTEIN HSGT1 SUPPRESSOR OF GCR2"/>
    <property type="match status" value="1"/>
</dbReference>
<reference evidence="2 3" key="1">
    <citation type="submission" date="2023-11" db="EMBL/GenBank/DDBJ databases">
        <title>Halocaridina rubra genome assembly.</title>
        <authorList>
            <person name="Smith C."/>
        </authorList>
    </citation>
    <scope>NUCLEOTIDE SEQUENCE [LARGE SCALE GENOMIC DNA]</scope>
    <source>
        <strain evidence="2">EP-1</strain>
        <tissue evidence="2">Whole</tissue>
    </source>
</reference>
<proteinExistence type="predicted"/>
<dbReference type="Proteomes" id="UP001381693">
    <property type="component" value="Unassembled WGS sequence"/>
</dbReference>
<dbReference type="AlphaFoldDB" id="A0AAN8WTA8"/>
<gene>
    <name evidence="2" type="ORF">SK128_024894</name>
</gene>